<keyword evidence="3" id="KW-1185">Reference proteome</keyword>
<dbReference type="OrthoDB" id="2988791at2"/>
<feature type="transmembrane region" description="Helical" evidence="1">
    <location>
        <begin position="248"/>
        <end position="268"/>
    </location>
</feature>
<feature type="transmembrane region" description="Helical" evidence="1">
    <location>
        <begin position="103"/>
        <end position="121"/>
    </location>
</feature>
<organism evidence="2 3">
    <name type="scientific">Macrococcus lamae</name>
    <dbReference type="NCBI Taxonomy" id="198484"/>
    <lineage>
        <taxon>Bacteria</taxon>
        <taxon>Bacillati</taxon>
        <taxon>Bacillota</taxon>
        <taxon>Bacilli</taxon>
        <taxon>Bacillales</taxon>
        <taxon>Staphylococcaceae</taxon>
        <taxon>Macrococcus</taxon>
    </lineage>
</organism>
<feature type="transmembrane region" description="Helical" evidence="1">
    <location>
        <begin position="133"/>
        <end position="153"/>
    </location>
</feature>
<sequence length="399" mass="46152">MEKIQFENIKHCKNKQLLVKQQSLFIFTFILSICTIMPFYNLFFGNNIFYIMKYISFIMFALIILYLNRKIKIDLYSVLIILLIIFTGSLSIINVSFDNFSHTLIYIVIGVSIATSSEMVFKNISKEYHTIINYTILTAILIIVLLPSLYYSLFSSSYYISTEGRYRFLGVFKNSNELARFCFLSLLISLRYLSFNSIKLVRFLLIFNIILSFYIIFISNSRTSFYLSILAVLIYLSLFLIKVYKNTAVVFIISSLLLLLSLGAIKLYNASHQFNIKSFNDLLSGRLNAWIPILRQSFTDLLLGTGTQREGFAATIVIANGYIETLQYIGIIGLFAWGIFIIHMLTKKFFFAMLNKNLSDFFGIVIIAIFLLYYFFEGGLISIGNLASIYFWLELSRKH</sequence>
<keyword evidence="1" id="KW-1133">Transmembrane helix</keyword>
<name>A0A4R6BS27_9STAP</name>
<feature type="transmembrane region" description="Helical" evidence="1">
    <location>
        <begin position="200"/>
        <end position="218"/>
    </location>
</feature>
<comment type="caution">
    <text evidence="2">The sequence shown here is derived from an EMBL/GenBank/DDBJ whole genome shotgun (WGS) entry which is preliminary data.</text>
</comment>
<accession>A0A4R6BS27</accession>
<dbReference type="RefSeq" id="WP_133444634.1">
    <property type="nucleotide sequence ID" value="NZ_SCWB01000024.1"/>
</dbReference>
<evidence type="ECO:0000313" key="2">
    <source>
        <dbReference type="EMBL" id="TDM05190.1"/>
    </source>
</evidence>
<dbReference type="Proteomes" id="UP000294802">
    <property type="component" value="Unassembled WGS sequence"/>
</dbReference>
<feature type="transmembrane region" description="Helical" evidence="1">
    <location>
        <begin position="48"/>
        <end position="68"/>
    </location>
</feature>
<keyword evidence="1" id="KW-0472">Membrane</keyword>
<feature type="transmembrane region" description="Helical" evidence="1">
    <location>
        <begin position="358"/>
        <end position="376"/>
    </location>
</feature>
<gene>
    <name evidence="2" type="ORF">ERX29_10525</name>
</gene>
<dbReference type="AlphaFoldDB" id="A0A4R6BS27"/>
<feature type="transmembrane region" description="Helical" evidence="1">
    <location>
        <begin position="224"/>
        <end position="241"/>
    </location>
</feature>
<reference evidence="2 3" key="1">
    <citation type="submission" date="2019-01" db="EMBL/GenBank/DDBJ databases">
        <title>Draft genome sequences of the type strains of six Macrococcus species.</title>
        <authorList>
            <person name="Mazhar S."/>
            <person name="Altermann E."/>
            <person name="Hill C."/>
            <person name="Mcauliffe O."/>
        </authorList>
    </citation>
    <scope>NUCLEOTIDE SEQUENCE [LARGE SCALE GENOMIC DNA]</scope>
    <source>
        <strain evidence="2 3">CCM4815</strain>
    </source>
</reference>
<dbReference type="EMBL" id="SCWB01000024">
    <property type="protein sequence ID" value="TDM05190.1"/>
    <property type="molecule type" value="Genomic_DNA"/>
</dbReference>
<evidence type="ECO:0000313" key="3">
    <source>
        <dbReference type="Proteomes" id="UP000294802"/>
    </source>
</evidence>
<feature type="transmembrane region" description="Helical" evidence="1">
    <location>
        <begin position="23"/>
        <end position="42"/>
    </location>
</feature>
<protein>
    <submittedName>
        <fullName evidence="2">Oligosaccharide repeat unit polymerase</fullName>
    </submittedName>
</protein>
<proteinExistence type="predicted"/>
<feature type="transmembrane region" description="Helical" evidence="1">
    <location>
        <begin position="326"/>
        <end position="346"/>
    </location>
</feature>
<keyword evidence="1" id="KW-0812">Transmembrane</keyword>
<evidence type="ECO:0000256" key="1">
    <source>
        <dbReference type="SAM" id="Phobius"/>
    </source>
</evidence>
<feature type="transmembrane region" description="Helical" evidence="1">
    <location>
        <begin position="75"/>
        <end position="97"/>
    </location>
</feature>